<keyword evidence="1" id="KW-1133">Transmembrane helix</keyword>
<sequence length="73" mass="8630">MPKYKHLWKHMIPDKIKSLLFIGITYYVFVGLVYLQNHVNGWGLAIVFFPSIIIMVISMWYGINYLFNDSSDE</sequence>
<keyword evidence="1" id="KW-0812">Transmembrane</keyword>
<reference evidence="2 3" key="1">
    <citation type="submission" date="2021-06" db="EMBL/GenBank/DDBJ databases">
        <title>Bacillus sp. RD4P76, an endophyte from a halophyte.</title>
        <authorList>
            <person name="Sun J.-Q."/>
        </authorList>
    </citation>
    <scope>NUCLEOTIDE SEQUENCE [LARGE SCALE GENOMIC DNA]</scope>
    <source>
        <strain evidence="2 3">CGMCC 1.15917</strain>
    </source>
</reference>
<feature type="transmembrane region" description="Helical" evidence="1">
    <location>
        <begin position="42"/>
        <end position="67"/>
    </location>
</feature>
<comment type="caution">
    <text evidence="2">The sequence shown here is derived from an EMBL/GenBank/DDBJ whole genome shotgun (WGS) entry which is preliminary data.</text>
</comment>
<accession>A0ABS6JBR7</accession>
<dbReference type="EMBL" id="JAHQCS010000057">
    <property type="protein sequence ID" value="MBU9711085.1"/>
    <property type="molecule type" value="Genomic_DNA"/>
</dbReference>
<evidence type="ECO:0000313" key="3">
    <source>
        <dbReference type="Proteomes" id="UP000784880"/>
    </source>
</evidence>
<keyword evidence="3" id="KW-1185">Reference proteome</keyword>
<organism evidence="2 3">
    <name type="scientific">Evansella tamaricis</name>
    <dbReference type="NCBI Taxonomy" id="2069301"/>
    <lineage>
        <taxon>Bacteria</taxon>
        <taxon>Bacillati</taxon>
        <taxon>Bacillota</taxon>
        <taxon>Bacilli</taxon>
        <taxon>Bacillales</taxon>
        <taxon>Bacillaceae</taxon>
        <taxon>Evansella</taxon>
    </lineage>
</organism>
<keyword evidence="1" id="KW-0472">Membrane</keyword>
<proteinExistence type="predicted"/>
<protein>
    <submittedName>
        <fullName evidence="2">Uncharacterized protein</fullName>
    </submittedName>
</protein>
<feature type="transmembrane region" description="Helical" evidence="1">
    <location>
        <begin position="20"/>
        <end position="36"/>
    </location>
</feature>
<name>A0ABS6JBR7_9BACI</name>
<dbReference type="RefSeq" id="WP_217064976.1">
    <property type="nucleotide sequence ID" value="NZ_JAHQCS010000057.1"/>
</dbReference>
<gene>
    <name evidence="2" type="ORF">KS419_04950</name>
</gene>
<evidence type="ECO:0000313" key="2">
    <source>
        <dbReference type="EMBL" id="MBU9711085.1"/>
    </source>
</evidence>
<dbReference type="Proteomes" id="UP000784880">
    <property type="component" value="Unassembled WGS sequence"/>
</dbReference>
<evidence type="ECO:0000256" key="1">
    <source>
        <dbReference type="SAM" id="Phobius"/>
    </source>
</evidence>